<feature type="compositionally biased region" description="Polar residues" evidence="4">
    <location>
        <begin position="11"/>
        <end position="24"/>
    </location>
</feature>
<evidence type="ECO:0000313" key="7">
    <source>
        <dbReference type="Proteomes" id="UP000187203"/>
    </source>
</evidence>
<dbReference type="Pfam" id="PF00685">
    <property type="entry name" value="Sulfotransfer_1"/>
    <property type="match status" value="1"/>
</dbReference>
<dbReference type="AlphaFoldDB" id="A0A1R3JW54"/>
<dbReference type="GO" id="GO:0008146">
    <property type="term" value="F:sulfotransferase activity"/>
    <property type="evidence" value="ECO:0007669"/>
    <property type="project" value="InterPro"/>
</dbReference>
<evidence type="ECO:0000256" key="2">
    <source>
        <dbReference type="ARBA" id="ARBA00022679"/>
    </source>
</evidence>
<name>A0A1R3JW54_9ROSI</name>
<proteinExistence type="inferred from homology"/>
<evidence type="ECO:0000259" key="5">
    <source>
        <dbReference type="Pfam" id="PF00685"/>
    </source>
</evidence>
<comment type="similarity">
    <text evidence="1 3">Belongs to the sulfotransferase 1 family.</text>
</comment>
<accession>A0A1R3JW54</accession>
<dbReference type="InterPro" id="IPR027417">
    <property type="entry name" value="P-loop_NTPase"/>
</dbReference>
<organism evidence="6 7">
    <name type="scientific">Corchorus olitorius</name>
    <dbReference type="NCBI Taxonomy" id="93759"/>
    <lineage>
        <taxon>Eukaryota</taxon>
        <taxon>Viridiplantae</taxon>
        <taxon>Streptophyta</taxon>
        <taxon>Embryophyta</taxon>
        <taxon>Tracheophyta</taxon>
        <taxon>Spermatophyta</taxon>
        <taxon>Magnoliopsida</taxon>
        <taxon>eudicotyledons</taxon>
        <taxon>Gunneridae</taxon>
        <taxon>Pentapetalae</taxon>
        <taxon>rosids</taxon>
        <taxon>malvids</taxon>
        <taxon>Malvales</taxon>
        <taxon>Malvaceae</taxon>
        <taxon>Grewioideae</taxon>
        <taxon>Apeibeae</taxon>
        <taxon>Corchorus</taxon>
    </lineage>
</organism>
<evidence type="ECO:0000313" key="6">
    <source>
        <dbReference type="EMBL" id="OMO99092.1"/>
    </source>
</evidence>
<keyword evidence="2 3" id="KW-0808">Transferase</keyword>
<feature type="region of interest" description="Disordered" evidence="4">
    <location>
        <begin position="1"/>
        <end position="25"/>
    </location>
</feature>
<gene>
    <name evidence="6" type="ORF">COLO4_13514</name>
</gene>
<dbReference type="PANTHER" id="PTHR11783">
    <property type="entry name" value="SULFOTRANSFERASE SULT"/>
    <property type="match status" value="1"/>
</dbReference>
<dbReference type="Gene3D" id="3.40.50.300">
    <property type="entry name" value="P-loop containing nucleotide triphosphate hydrolases"/>
    <property type="match status" value="1"/>
</dbReference>
<evidence type="ECO:0000256" key="1">
    <source>
        <dbReference type="ARBA" id="ARBA00005771"/>
    </source>
</evidence>
<dbReference type="SUPFAM" id="SSF52540">
    <property type="entry name" value="P-loop containing nucleoside triphosphate hydrolases"/>
    <property type="match status" value="1"/>
</dbReference>
<feature type="domain" description="Sulfotransferase" evidence="5">
    <location>
        <begin position="82"/>
        <end position="351"/>
    </location>
</feature>
<dbReference type="Proteomes" id="UP000187203">
    <property type="component" value="Unassembled WGS sequence"/>
</dbReference>
<dbReference type="EMBL" id="AWUE01015191">
    <property type="protein sequence ID" value="OMO99092.1"/>
    <property type="molecule type" value="Genomic_DNA"/>
</dbReference>
<dbReference type="EC" id="2.8.2.-" evidence="3"/>
<dbReference type="InterPro" id="IPR000863">
    <property type="entry name" value="Sulfotransferase_dom"/>
</dbReference>
<keyword evidence="7" id="KW-1185">Reference proteome</keyword>
<evidence type="ECO:0000256" key="4">
    <source>
        <dbReference type="SAM" id="MobiDB-lite"/>
    </source>
</evidence>
<comment type="caution">
    <text evidence="6">The sequence shown here is derived from an EMBL/GenBank/DDBJ whole genome shotgun (WGS) entry which is preliminary data.</text>
</comment>
<reference evidence="7" key="1">
    <citation type="submission" date="2013-09" db="EMBL/GenBank/DDBJ databases">
        <title>Corchorus olitorius genome sequencing.</title>
        <authorList>
            <person name="Alam M."/>
            <person name="Haque M.S."/>
            <person name="Islam M.S."/>
            <person name="Emdad E.M."/>
            <person name="Islam M.M."/>
            <person name="Ahmed B."/>
            <person name="Halim A."/>
            <person name="Hossen Q.M.M."/>
            <person name="Hossain M.Z."/>
            <person name="Ahmed R."/>
            <person name="Khan M.M."/>
            <person name="Islam R."/>
            <person name="Rashid M.M."/>
            <person name="Khan S.A."/>
            <person name="Rahman M.S."/>
            <person name="Alam M."/>
            <person name="Yahiya A.S."/>
            <person name="Khan M.S."/>
            <person name="Azam M.S."/>
            <person name="Haque T."/>
            <person name="Lashkar M.Z.H."/>
            <person name="Akhand A.I."/>
            <person name="Morshed G."/>
            <person name="Roy S."/>
            <person name="Uddin K.S."/>
            <person name="Rabeya T."/>
            <person name="Hossain A.S."/>
            <person name="Chowdhury A."/>
            <person name="Snigdha A.R."/>
            <person name="Mortoza M.S."/>
            <person name="Matin S.A."/>
            <person name="Hoque S.M.E."/>
            <person name="Islam M.K."/>
            <person name="Roy D.K."/>
            <person name="Haider R."/>
            <person name="Moosa M.M."/>
            <person name="Elias S.M."/>
            <person name="Hasan A.M."/>
            <person name="Jahan S."/>
            <person name="Shafiuddin M."/>
            <person name="Mahmood N."/>
            <person name="Shommy N.S."/>
        </authorList>
    </citation>
    <scope>NUCLEOTIDE SEQUENCE [LARGE SCALE GENOMIC DNA]</scope>
    <source>
        <strain evidence="7">cv. O-4</strain>
    </source>
</reference>
<protein>
    <recommendedName>
        <fullName evidence="3">Sulfotransferase</fullName>
        <ecNumber evidence="3">2.8.2.-</ecNumber>
    </recommendedName>
</protein>
<dbReference type="OrthoDB" id="205623at2759"/>
<sequence length="356" mass="40931">MAAAHSLSLGLDSQNNQENGNFPSESGIEKVYEKKYREILPTLPIGKGWMTEHIVQYQGFWLIPDLFLKPLWWIHDEFKVQPTDIFLASAPKTGTTWLKALMFATINRTRYDFSSSTSTHPLLNSNPHECVPFLDTYPLQTQETFSGLDSLPSPRLLATHFPFSLLPDSMVSSTSGCKFVYICRDPKDVLISNLVFFDKLRPQELGHLSLQEAFELFCQGISNFGPYWDHVLEYWKWSLQNPEKILFFKYEELKKEPLVVVKRLAKFLGQPFSFEEERNGVVQEIIKLCSFRNLSNLEVNNTKTYKFTKDVVANNNLYFRKGETGDSSNHLSHEMMEHIDKIFQDKLSGSGLSFGA</sequence>
<evidence type="ECO:0000256" key="3">
    <source>
        <dbReference type="RuleBase" id="RU361155"/>
    </source>
</evidence>